<dbReference type="PROSITE" id="PS00758">
    <property type="entry name" value="ARGE_DAPE_CPG2_1"/>
    <property type="match status" value="1"/>
</dbReference>
<keyword evidence="5" id="KW-0170">Cobalt</keyword>
<evidence type="ECO:0000313" key="7">
    <source>
        <dbReference type="EMBL" id="PWB07632.1"/>
    </source>
</evidence>
<dbReference type="SUPFAM" id="SSF55031">
    <property type="entry name" value="Bacterial exopeptidase dimerisation domain"/>
    <property type="match status" value="1"/>
</dbReference>
<dbReference type="Gene3D" id="3.40.630.10">
    <property type="entry name" value="Zn peptidases"/>
    <property type="match status" value="1"/>
</dbReference>
<dbReference type="InterPro" id="IPR036264">
    <property type="entry name" value="Bact_exopeptidase_dim_dom"/>
</dbReference>
<dbReference type="PANTHER" id="PTHR43808:SF31">
    <property type="entry name" value="N-ACETYL-L-CITRULLINE DEACETYLASE"/>
    <property type="match status" value="1"/>
</dbReference>
<evidence type="ECO:0000256" key="3">
    <source>
        <dbReference type="ARBA" id="ARBA00022801"/>
    </source>
</evidence>
<dbReference type="SUPFAM" id="SSF53187">
    <property type="entry name" value="Zn-dependent exopeptidases"/>
    <property type="match status" value="1"/>
</dbReference>
<comment type="caution">
    <text evidence="7">The sequence shown here is derived from an EMBL/GenBank/DDBJ whole genome shotgun (WGS) entry which is preliminary data.</text>
</comment>
<dbReference type="GO" id="GO:0008777">
    <property type="term" value="F:acetylornithine deacetylase activity"/>
    <property type="evidence" value="ECO:0007669"/>
    <property type="project" value="TreeGrafter"/>
</dbReference>
<dbReference type="Gene3D" id="3.30.70.360">
    <property type="match status" value="1"/>
</dbReference>
<dbReference type="Pfam" id="PF07687">
    <property type="entry name" value="M20_dimer"/>
    <property type="match status" value="1"/>
</dbReference>
<evidence type="ECO:0000259" key="6">
    <source>
        <dbReference type="Pfam" id="PF07687"/>
    </source>
</evidence>
<keyword evidence="4" id="KW-0862">Zinc</keyword>
<feature type="domain" description="Peptidase M20 dimerisation" evidence="6">
    <location>
        <begin position="170"/>
        <end position="272"/>
    </location>
</feature>
<dbReference type="AlphaFoldDB" id="A0A2V1IY82"/>
<keyword evidence="8" id="KW-1185">Reference proteome</keyword>
<reference evidence="8" key="1">
    <citation type="submission" date="2018-02" db="EMBL/GenBank/DDBJ databases">
        <authorList>
            <person name="Clavel T."/>
            <person name="Strowig T."/>
        </authorList>
    </citation>
    <scope>NUCLEOTIDE SEQUENCE [LARGE SCALE GENOMIC DNA]</scope>
    <source>
        <strain evidence="8">DSM 100764</strain>
    </source>
</reference>
<evidence type="ECO:0000256" key="4">
    <source>
        <dbReference type="ARBA" id="ARBA00022833"/>
    </source>
</evidence>
<evidence type="ECO:0000256" key="1">
    <source>
        <dbReference type="ARBA" id="ARBA00001947"/>
    </source>
</evidence>
<dbReference type="InterPro" id="IPR001261">
    <property type="entry name" value="ArgE/DapE_CS"/>
</dbReference>
<proteinExistence type="predicted"/>
<keyword evidence="3" id="KW-0378">Hydrolase</keyword>
<dbReference type="InterPro" id="IPR002933">
    <property type="entry name" value="Peptidase_M20"/>
</dbReference>
<evidence type="ECO:0000256" key="5">
    <source>
        <dbReference type="ARBA" id="ARBA00023285"/>
    </source>
</evidence>
<dbReference type="GO" id="GO:0006526">
    <property type="term" value="P:L-arginine biosynthetic process"/>
    <property type="evidence" value="ECO:0007669"/>
    <property type="project" value="TreeGrafter"/>
</dbReference>
<comment type="cofactor">
    <cofactor evidence="1">
        <name>Zn(2+)</name>
        <dbReference type="ChEBI" id="CHEBI:29105"/>
    </cofactor>
</comment>
<name>A0A2V1IY82_9BACT</name>
<dbReference type="InterPro" id="IPR011650">
    <property type="entry name" value="Peptidase_M20_dimer"/>
</dbReference>
<organism evidence="7 8">
    <name type="scientific">Paramuribaculum intestinale</name>
    <dbReference type="NCBI Taxonomy" id="2094151"/>
    <lineage>
        <taxon>Bacteria</taxon>
        <taxon>Pseudomonadati</taxon>
        <taxon>Bacteroidota</taxon>
        <taxon>Bacteroidia</taxon>
        <taxon>Bacteroidales</taxon>
        <taxon>Muribaculaceae</taxon>
        <taxon>Paramuribaculum</taxon>
    </lineage>
</organism>
<dbReference type="EMBL" id="PUBV01000011">
    <property type="protein sequence ID" value="PWB07632.1"/>
    <property type="molecule type" value="Genomic_DNA"/>
</dbReference>
<dbReference type="Pfam" id="PF01546">
    <property type="entry name" value="Peptidase_M20"/>
    <property type="match status" value="1"/>
</dbReference>
<accession>A0A2V1IY82</accession>
<keyword evidence="2" id="KW-0479">Metal-binding</keyword>
<dbReference type="InterPro" id="IPR050072">
    <property type="entry name" value="Peptidase_M20A"/>
</dbReference>
<gene>
    <name evidence="7" type="ORF">C5O25_06895</name>
</gene>
<dbReference type="PANTHER" id="PTHR43808">
    <property type="entry name" value="ACETYLORNITHINE DEACETYLASE"/>
    <property type="match status" value="1"/>
</dbReference>
<dbReference type="GO" id="GO:0046872">
    <property type="term" value="F:metal ion binding"/>
    <property type="evidence" value="ECO:0007669"/>
    <property type="project" value="UniProtKB-KW"/>
</dbReference>
<sequence length="360" mass="38807">MSRPDEEAIALLKKLIATPSTSRDESATAGIIRQWLADNGHIPARIDNNIYALAAPLRPELPTVMLNSHHDTVKPSPAYTRDPYMPEEADGRIYGLGSNDAGASVVSLLAAFHLADPSSLPFNLLMAVTAEEEVGGEHGMRSLLPHLTEKGLIPSMVIVGEPTGLQAAVAERGLVVLDCIAHGVSGHAARNEGVNAIYRAMTDIERLRTYSFPRVSDVLGPIKISVTQIEAGRQHNVIPDECRFVVDVRTTDAYSNEETARMLADLIDSECAPRSTRVQASVISPGHPLVAAATDLGAATFVSPTTSDMSLLHGIPSLKIGPGRSERSHTADEYVMRHEITDAIDFYSSLISNLKNHLQE</sequence>
<dbReference type="RefSeq" id="WP_107036007.1">
    <property type="nucleotide sequence ID" value="NZ_CAPBBI010000012.1"/>
</dbReference>
<dbReference type="Proteomes" id="UP000244925">
    <property type="component" value="Unassembled WGS sequence"/>
</dbReference>
<evidence type="ECO:0000256" key="2">
    <source>
        <dbReference type="ARBA" id="ARBA00022723"/>
    </source>
</evidence>
<protein>
    <submittedName>
        <fullName evidence="7">Acetylornithine deacetylase</fullName>
    </submittedName>
</protein>
<evidence type="ECO:0000313" key="8">
    <source>
        <dbReference type="Proteomes" id="UP000244925"/>
    </source>
</evidence>